<feature type="domain" description="ABC transporter" evidence="3">
    <location>
        <begin position="9"/>
        <end position="125"/>
    </location>
</feature>
<dbReference type="GO" id="GO:0016020">
    <property type="term" value="C:membrane"/>
    <property type="evidence" value="ECO:0007669"/>
    <property type="project" value="TreeGrafter"/>
</dbReference>
<dbReference type="Pfam" id="PF00005">
    <property type="entry name" value="ABC_tran"/>
    <property type="match status" value="1"/>
</dbReference>
<dbReference type="GO" id="GO:0016887">
    <property type="term" value="F:ATP hydrolysis activity"/>
    <property type="evidence" value="ECO:0007669"/>
    <property type="project" value="InterPro"/>
</dbReference>
<dbReference type="PANTHER" id="PTHR24223">
    <property type="entry name" value="ATP-BINDING CASSETTE SUB-FAMILY C"/>
    <property type="match status" value="1"/>
</dbReference>
<dbReference type="HOGENOM" id="CLU_000604_1_9_1"/>
<dbReference type="EMBL" id="KN847990">
    <property type="protein sequence ID" value="KIR45194.1"/>
    <property type="molecule type" value="Genomic_DNA"/>
</dbReference>
<dbReference type="InterPro" id="IPR050173">
    <property type="entry name" value="ABC_transporter_C-like"/>
</dbReference>
<organism evidence="4">
    <name type="scientific">Cryptococcus bacillisporus CA1280</name>
    <dbReference type="NCBI Taxonomy" id="1296109"/>
    <lineage>
        <taxon>Eukaryota</taxon>
        <taxon>Fungi</taxon>
        <taxon>Dikarya</taxon>
        <taxon>Basidiomycota</taxon>
        <taxon>Agaricomycotina</taxon>
        <taxon>Tremellomycetes</taxon>
        <taxon>Tremellales</taxon>
        <taxon>Cryptococcaceae</taxon>
        <taxon>Cryptococcus</taxon>
        <taxon>Cryptococcus gattii species complex</taxon>
    </lineage>
</organism>
<dbReference type="InterPro" id="IPR027417">
    <property type="entry name" value="P-loop_NTPase"/>
</dbReference>
<dbReference type="InterPro" id="IPR003439">
    <property type="entry name" value="ABC_transporter-like_ATP-bd"/>
</dbReference>
<keyword evidence="2" id="KW-0067">ATP-binding</keyword>
<dbReference type="SUPFAM" id="SSF52540">
    <property type="entry name" value="P-loop containing nucleoside triphosphate hydrolases"/>
    <property type="match status" value="1"/>
</dbReference>
<evidence type="ECO:0000256" key="2">
    <source>
        <dbReference type="ARBA" id="ARBA00022840"/>
    </source>
</evidence>
<dbReference type="Gene3D" id="3.40.50.300">
    <property type="entry name" value="P-loop containing nucleotide triphosphate hydrolases"/>
    <property type="match status" value="1"/>
</dbReference>
<dbReference type="PANTHER" id="PTHR24223:SF415">
    <property type="entry name" value="FI20190P1"/>
    <property type="match status" value="1"/>
</dbReference>
<dbReference type="GO" id="GO:0042626">
    <property type="term" value="F:ATPase-coupled transmembrane transporter activity"/>
    <property type="evidence" value="ECO:0007669"/>
    <property type="project" value="TreeGrafter"/>
</dbReference>
<keyword evidence="1" id="KW-0547">Nucleotide-binding</keyword>
<proteinExistence type="predicted"/>
<sequence length="187" mass="20775">MRTVGDEGINGQVEIDGVDIKNIGIDTLRNGVGLIPQEPFLFEGTVRENMDPKGQNIDAHLNSLLSLIHLDPIMPSSQSLREKFRLDAPVSDRGNNFSGVEKQLLALMRALARDTNIRLLDEATSSVDGGTDALIQRIIQSHLKSVTIITIAHRLHTLAYYDRILVLDGGRIAEVDFTPLIRSIWQR</sequence>
<accession>A0A0D0VFB5</accession>
<gene>
    <name evidence="4" type="ORF">I312_05526</name>
</gene>
<dbReference type="OrthoDB" id="2563870at2759"/>
<evidence type="ECO:0000259" key="3">
    <source>
        <dbReference type="Pfam" id="PF00005"/>
    </source>
</evidence>
<protein>
    <recommendedName>
        <fullName evidence="3">ABC transporter domain-containing protein</fullName>
    </recommendedName>
</protein>
<evidence type="ECO:0000256" key="1">
    <source>
        <dbReference type="ARBA" id="ARBA00022741"/>
    </source>
</evidence>
<dbReference type="GO" id="GO:0005524">
    <property type="term" value="F:ATP binding"/>
    <property type="evidence" value="ECO:0007669"/>
    <property type="project" value="UniProtKB-KW"/>
</dbReference>
<reference evidence="4" key="1">
    <citation type="submission" date="2015-01" db="EMBL/GenBank/DDBJ databases">
        <title>The Genome Sequence of Cryptococcus gattii CA1280.</title>
        <authorList>
            <consortium name="The Broad Institute Genomics Platform"/>
            <person name="Cuomo C."/>
            <person name="Litvintseva A."/>
            <person name="Chen Y."/>
            <person name="Heitman J."/>
            <person name="Sun S."/>
            <person name="Springer D."/>
            <person name="Dromer F."/>
            <person name="Young S."/>
            <person name="Zeng Q."/>
            <person name="Gargeya S."/>
            <person name="Abouelleil A."/>
            <person name="Alvarado L."/>
            <person name="Chapman S.B."/>
            <person name="Gainer-Dewar J."/>
            <person name="Goldberg J."/>
            <person name="Griggs A."/>
            <person name="Gujja S."/>
            <person name="Hansen M."/>
            <person name="Howarth C."/>
            <person name="Imamovic A."/>
            <person name="Larimer J."/>
            <person name="Murphy C."/>
            <person name="Naylor J."/>
            <person name="Pearson M."/>
            <person name="Priest M."/>
            <person name="Roberts A."/>
            <person name="Saif S."/>
            <person name="Shea T."/>
            <person name="Sykes S."/>
            <person name="Wortman J."/>
            <person name="Nusbaum C."/>
            <person name="Birren B."/>
        </authorList>
    </citation>
    <scope>NUCLEOTIDE SEQUENCE [LARGE SCALE GENOMIC DNA]</scope>
    <source>
        <strain evidence="4">CA1280</strain>
    </source>
</reference>
<evidence type="ECO:0000313" key="4">
    <source>
        <dbReference type="EMBL" id="KIR45194.1"/>
    </source>
</evidence>
<name>A0A0D0VFB5_CRYGA</name>
<dbReference type="AlphaFoldDB" id="A0A0D0VFB5"/>